<evidence type="ECO:0000313" key="3">
    <source>
        <dbReference type="Proteomes" id="UP001188597"/>
    </source>
</evidence>
<dbReference type="AlphaFoldDB" id="A0AA88WVX1"/>
<proteinExistence type="predicted"/>
<sequence length="94" mass="11152">MASSEQSSHGYSVHSQVQNSEEPGLEFSEDEEALIIRMYNLIGERFRNEIRFGFEIRLISLSPVQQNLKWFPTWDTVKIEYRFDPTHFLTVFFC</sequence>
<gene>
    <name evidence="2" type="ORF">RJ639_032590</name>
</gene>
<accession>A0AA88WVX1</accession>
<dbReference type="Proteomes" id="UP001188597">
    <property type="component" value="Unassembled WGS sequence"/>
</dbReference>
<protein>
    <submittedName>
        <fullName evidence="2">Uncharacterized protein</fullName>
    </submittedName>
</protein>
<evidence type="ECO:0000313" key="2">
    <source>
        <dbReference type="EMBL" id="KAK3035088.1"/>
    </source>
</evidence>
<keyword evidence="3" id="KW-1185">Reference proteome</keyword>
<name>A0AA88WVX1_9ASTE</name>
<evidence type="ECO:0000256" key="1">
    <source>
        <dbReference type="SAM" id="MobiDB-lite"/>
    </source>
</evidence>
<organism evidence="2 3">
    <name type="scientific">Escallonia herrerae</name>
    <dbReference type="NCBI Taxonomy" id="1293975"/>
    <lineage>
        <taxon>Eukaryota</taxon>
        <taxon>Viridiplantae</taxon>
        <taxon>Streptophyta</taxon>
        <taxon>Embryophyta</taxon>
        <taxon>Tracheophyta</taxon>
        <taxon>Spermatophyta</taxon>
        <taxon>Magnoliopsida</taxon>
        <taxon>eudicotyledons</taxon>
        <taxon>Gunneridae</taxon>
        <taxon>Pentapetalae</taxon>
        <taxon>asterids</taxon>
        <taxon>campanulids</taxon>
        <taxon>Escalloniales</taxon>
        <taxon>Escalloniaceae</taxon>
        <taxon>Escallonia</taxon>
    </lineage>
</organism>
<feature type="region of interest" description="Disordered" evidence="1">
    <location>
        <begin position="1"/>
        <end position="26"/>
    </location>
</feature>
<reference evidence="2" key="1">
    <citation type="submission" date="2022-12" db="EMBL/GenBank/DDBJ databases">
        <title>Draft genome assemblies for two species of Escallonia (Escalloniales).</title>
        <authorList>
            <person name="Chanderbali A."/>
            <person name="Dervinis C."/>
            <person name="Anghel I."/>
            <person name="Soltis D."/>
            <person name="Soltis P."/>
            <person name="Zapata F."/>
        </authorList>
    </citation>
    <scope>NUCLEOTIDE SEQUENCE</scope>
    <source>
        <strain evidence="2">UCBG64.0493</strain>
        <tissue evidence="2">Leaf</tissue>
    </source>
</reference>
<dbReference type="EMBL" id="JAVXUP010000183">
    <property type="protein sequence ID" value="KAK3035088.1"/>
    <property type="molecule type" value="Genomic_DNA"/>
</dbReference>
<comment type="caution">
    <text evidence="2">The sequence shown here is derived from an EMBL/GenBank/DDBJ whole genome shotgun (WGS) entry which is preliminary data.</text>
</comment>
<feature type="compositionally biased region" description="Polar residues" evidence="1">
    <location>
        <begin position="1"/>
        <end position="21"/>
    </location>
</feature>